<gene>
    <name evidence="2" type="ORF">PPENT_87.1.T0080246</name>
</gene>
<keyword evidence="1" id="KW-0175">Coiled coil</keyword>
<protein>
    <submittedName>
        <fullName evidence="2">Uncharacterized protein</fullName>
    </submittedName>
</protein>
<comment type="caution">
    <text evidence="2">The sequence shown here is derived from an EMBL/GenBank/DDBJ whole genome shotgun (WGS) entry which is preliminary data.</text>
</comment>
<sequence>MDLNSEENKKKLNVAFQQMKTKIQVEERKASEEEQKRIEFEEKCHTLNNQKTQLDQKLAKTELAFKRKCEELLEKEEKYNELQRKLDFFNMNEPKKGFFNFGSDENKLYRKKLFDFQQEIEIKTNELQRLHELLFDTKKNHDETEKHYQEQISKLECNIQMQIETTEKEKKLKQELEKQMMRLDNLKNNYNSNNNFITNYKLRQFTKKKNQKRIIKKQINQKLLQHLQKRIYSTSSHNQRMNLKILKQYQVSNNLLIRLLELINNVIKKLIKQNKNKNFRKNYQFKKIAIKYFRRQKIELQKWEKIWSNQKRKIKCYKIEFIYQKIKEYKEKVQNFQVIKQVQCDKFFLMDIIQYTFILQWHTQNNLEQNLNIVQKFQQIKTISIQQLMSQTDSTKTSGQKVKKSLISPLREAFNHFTKSYRFYISNEEQIIEVVIDLPSQTELVIAISRALQQASKDYPIDQNPKNYEAYIAKKNGKPKTDFPSYSIDLKMEETQNFVFSLVHVTFQERKPKRKSTYDYTNNYSPIKQGQTKDIDEIKGQKNWLLRFLGCG</sequence>
<dbReference type="EMBL" id="CAJJDO010000008">
    <property type="protein sequence ID" value="CAD8139691.1"/>
    <property type="molecule type" value="Genomic_DNA"/>
</dbReference>
<dbReference type="Proteomes" id="UP000689195">
    <property type="component" value="Unassembled WGS sequence"/>
</dbReference>
<reference evidence="2" key="1">
    <citation type="submission" date="2021-01" db="EMBL/GenBank/DDBJ databases">
        <authorList>
            <consortium name="Genoscope - CEA"/>
            <person name="William W."/>
        </authorList>
    </citation>
    <scope>NUCLEOTIDE SEQUENCE</scope>
</reference>
<proteinExistence type="predicted"/>
<evidence type="ECO:0000313" key="3">
    <source>
        <dbReference type="Proteomes" id="UP000689195"/>
    </source>
</evidence>
<name>A0A8S1SEX8_9CILI</name>
<feature type="coiled-coil region" evidence="1">
    <location>
        <begin position="9"/>
        <end position="92"/>
    </location>
</feature>
<evidence type="ECO:0000256" key="1">
    <source>
        <dbReference type="SAM" id="Coils"/>
    </source>
</evidence>
<dbReference type="AlphaFoldDB" id="A0A8S1SEX8"/>
<dbReference type="OrthoDB" id="286776at2759"/>
<feature type="coiled-coil region" evidence="1">
    <location>
        <begin position="138"/>
        <end position="193"/>
    </location>
</feature>
<accession>A0A8S1SEX8</accession>
<organism evidence="2 3">
    <name type="scientific">Paramecium pentaurelia</name>
    <dbReference type="NCBI Taxonomy" id="43138"/>
    <lineage>
        <taxon>Eukaryota</taxon>
        <taxon>Sar</taxon>
        <taxon>Alveolata</taxon>
        <taxon>Ciliophora</taxon>
        <taxon>Intramacronucleata</taxon>
        <taxon>Oligohymenophorea</taxon>
        <taxon>Peniculida</taxon>
        <taxon>Parameciidae</taxon>
        <taxon>Paramecium</taxon>
    </lineage>
</organism>
<keyword evidence="3" id="KW-1185">Reference proteome</keyword>
<evidence type="ECO:0000313" key="2">
    <source>
        <dbReference type="EMBL" id="CAD8139691.1"/>
    </source>
</evidence>